<protein>
    <recommendedName>
        <fullName evidence="11">Protein artemis</fullName>
    </recommendedName>
    <alternativeName>
        <fullName evidence="12">DNA cross-link repair 1C protein</fullName>
    </alternativeName>
</protein>
<dbReference type="EMBL" id="KL403005">
    <property type="protein sequence ID" value="KEH16196.1"/>
    <property type="molecule type" value="Genomic_DNA"/>
</dbReference>
<dbReference type="HOGENOM" id="CLU_005260_0_2_1"/>
<dbReference type="GO" id="GO:0006303">
    <property type="term" value="P:double-strand break repair via nonhomologous end joining"/>
    <property type="evidence" value="ECO:0000318"/>
    <property type="project" value="GO_Central"/>
</dbReference>
<keyword evidence="5" id="KW-0227">DNA damage</keyword>
<evidence type="ECO:0000256" key="5">
    <source>
        <dbReference type="ARBA" id="ARBA00022763"/>
    </source>
</evidence>
<dbReference type="Pfam" id="PF07522">
    <property type="entry name" value="DRMBL"/>
    <property type="match status" value="1"/>
</dbReference>
<dbReference type="GO" id="GO:0004519">
    <property type="term" value="F:endonuclease activity"/>
    <property type="evidence" value="ECO:0007669"/>
    <property type="project" value="UniProtKB-KW"/>
</dbReference>
<sequence length="541" mass="61510">MEEGLISVDRWGKGSEAYFLTHLHSDHTKGLSSKWSHGPLFCSPITARLLPIKFPNFNLSLLRILHTGTSHTLSLRSPSSSDPTTVVVTAIDACHCPGSIMLLFRGDFGCVLYTGDFRWEAGCEKARIAKNMLGVALKEHDGDVDVVYLDNTYANPTYDFPTRSVAAQQAIDIISAHPDHDVVIGINNYGKEDLLLQISSALDIDIWVWPQRLQTMHLLGLPDVFTTDTSATRVRAVPMYCFSMDTLDELNLYRPGKCPTIGILPSGLPWVKKSLKKNEFLSGSFLTLRYKRRRCDTDSTQVQMDKQNAKTGSPKMLNKYVFSVPYSDHSNYAELEDFIKLVKPSSLKGIVSSSTCYIEPMYYFGRLCTGNQPVQQLHNRSKLIESCNVEEDDDELDRKISKESYKMNDIGKRVVTISSETSFEDDYVESDDETSFEHDKSVLDETSCEDWNVELDETSFEADNVELDSNRSKNMFEMKENGKRVVNVSPETSVRDDSVEQGRNRMKALKVKLLGFRMRRLRKQRRAKISYHVKEEIWFSD</sequence>
<dbReference type="OrthoDB" id="262529at2759"/>
<dbReference type="GO" id="GO:0036297">
    <property type="term" value="P:interstrand cross-link repair"/>
    <property type="evidence" value="ECO:0000318"/>
    <property type="project" value="GO_Central"/>
</dbReference>
<reference evidence="16" key="3">
    <citation type="submission" date="2015-06" db="UniProtKB">
        <authorList>
            <consortium name="EnsemblPlants"/>
        </authorList>
    </citation>
    <scope>IDENTIFICATION</scope>
    <source>
        <strain evidence="16">cv. Jemalong A17</strain>
    </source>
</reference>
<evidence type="ECO:0000256" key="4">
    <source>
        <dbReference type="ARBA" id="ARBA00022759"/>
    </source>
</evidence>
<evidence type="ECO:0000256" key="12">
    <source>
        <dbReference type="ARBA" id="ARBA00042677"/>
    </source>
</evidence>
<dbReference type="EMBL" id="PSQE01000004">
    <property type="protein sequence ID" value="RHN60207.1"/>
    <property type="molecule type" value="Genomic_DNA"/>
</dbReference>
<evidence type="ECO:0000259" key="13">
    <source>
        <dbReference type="Pfam" id="PF07522"/>
    </source>
</evidence>
<dbReference type="GO" id="GO:0006310">
    <property type="term" value="P:DNA recombination"/>
    <property type="evidence" value="ECO:0007669"/>
    <property type="project" value="UniProtKB-KW"/>
</dbReference>
<evidence type="ECO:0000256" key="11">
    <source>
        <dbReference type="ARBA" id="ARBA00039759"/>
    </source>
</evidence>
<comment type="subcellular location">
    <subcellularLocation>
        <location evidence="1">Nucleus</location>
    </subcellularLocation>
</comment>
<name>A0A072TG27_MEDTR</name>
<gene>
    <name evidence="16" type="primary">25480801</name>
    <name evidence="14" type="ORF">MTR_0280s0030</name>
    <name evidence="15" type="ORF">MtrunA17_Chr4g0023081</name>
</gene>
<proteinExistence type="inferred from homology"/>
<dbReference type="AlphaFoldDB" id="A0A072TG27"/>
<evidence type="ECO:0000256" key="2">
    <source>
        <dbReference type="ARBA" id="ARBA00010304"/>
    </source>
</evidence>
<dbReference type="GO" id="GO:0003684">
    <property type="term" value="F:damaged DNA binding"/>
    <property type="evidence" value="ECO:0000318"/>
    <property type="project" value="GO_Central"/>
</dbReference>
<dbReference type="STRING" id="3880.A0A072TG27"/>
<dbReference type="PANTHER" id="PTHR23240">
    <property type="entry name" value="DNA CROSS-LINK REPAIR PROTEIN PSO2/SNM1-RELATED"/>
    <property type="match status" value="1"/>
</dbReference>
<keyword evidence="3" id="KW-0540">Nuclease</keyword>
<evidence type="ECO:0000256" key="7">
    <source>
        <dbReference type="ARBA" id="ARBA00022839"/>
    </source>
</evidence>
<reference evidence="15" key="5">
    <citation type="journal article" date="2018" name="Nat. Plants">
        <title>Whole-genome landscape of Medicago truncatula symbiotic genes.</title>
        <authorList>
            <person name="Pecrix Y."/>
            <person name="Gamas P."/>
            <person name="Carrere S."/>
        </authorList>
    </citation>
    <scope>NUCLEOTIDE SEQUENCE</scope>
    <source>
        <tissue evidence="15">Leaves</tissue>
    </source>
</reference>
<reference evidence="18" key="4">
    <citation type="journal article" date="2018" name="Nat. Plants">
        <title>Whole-genome landscape of Medicago truncatula symbiotic genes.</title>
        <authorList>
            <person name="Pecrix Y."/>
            <person name="Staton S.E."/>
            <person name="Sallet E."/>
            <person name="Lelandais-Briere C."/>
            <person name="Moreau S."/>
            <person name="Carrere S."/>
            <person name="Blein T."/>
            <person name="Jardinaud M.F."/>
            <person name="Latrasse D."/>
            <person name="Zouine M."/>
            <person name="Zahm M."/>
            <person name="Kreplak J."/>
            <person name="Mayjonade B."/>
            <person name="Satge C."/>
            <person name="Perez M."/>
            <person name="Cauet S."/>
            <person name="Marande W."/>
            <person name="Chantry-Darmon C."/>
            <person name="Lopez-Roques C."/>
            <person name="Bouchez O."/>
            <person name="Berard A."/>
            <person name="Debelle F."/>
            <person name="Munos S."/>
            <person name="Bendahmane A."/>
            <person name="Berges H."/>
            <person name="Niebel A."/>
            <person name="Buitink J."/>
            <person name="Frugier F."/>
            <person name="Benhamed M."/>
            <person name="Crespi M."/>
            <person name="Gouzy J."/>
            <person name="Gamas P."/>
        </authorList>
    </citation>
    <scope>NUCLEOTIDE SEQUENCE [LARGE SCALE GENOMIC DNA]</scope>
    <source>
        <strain evidence="18">cv. Jemalong A17</strain>
    </source>
</reference>
<keyword evidence="9" id="KW-0234">DNA repair</keyword>
<dbReference type="InterPro" id="IPR036866">
    <property type="entry name" value="RibonucZ/Hydroxyglut_hydro"/>
</dbReference>
<evidence type="ECO:0000256" key="3">
    <source>
        <dbReference type="ARBA" id="ARBA00022722"/>
    </source>
</evidence>
<dbReference type="InterPro" id="IPR011084">
    <property type="entry name" value="DRMBL"/>
</dbReference>
<keyword evidence="8" id="KW-0233">DNA recombination</keyword>
<dbReference type="Proteomes" id="UP000002051">
    <property type="component" value="Unassembled WGS sequence"/>
</dbReference>
<dbReference type="Gene3D" id="3.40.50.12650">
    <property type="match status" value="1"/>
</dbReference>
<keyword evidence="7" id="KW-0269">Exonuclease</keyword>
<evidence type="ECO:0000256" key="1">
    <source>
        <dbReference type="ARBA" id="ARBA00004123"/>
    </source>
</evidence>
<evidence type="ECO:0000256" key="6">
    <source>
        <dbReference type="ARBA" id="ARBA00022801"/>
    </source>
</evidence>
<accession>A0A072TG27</accession>
<evidence type="ECO:0000313" key="16">
    <source>
        <dbReference type="EnsemblPlants" id="KEH16196"/>
    </source>
</evidence>
<evidence type="ECO:0000256" key="9">
    <source>
        <dbReference type="ARBA" id="ARBA00023204"/>
    </source>
</evidence>
<evidence type="ECO:0000313" key="17">
    <source>
        <dbReference type="Proteomes" id="UP000002051"/>
    </source>
</evidence>
<dbReference type="EnsemblPlants" id="KEH16196">
    <property type="protein sequence ID" value="KEH16196"/>
    <property type="gene ID" value="MTR_0280s0030"/>
</dbReference>
<organism evidence="14 17">
    <name type="scientific">Medicago truncatula</name>
    <name type="common">Barrel medic</name>
    <name type="synonym">Medicago tribuloides</name>
    <dbReference type="NCBI Taxonomy" id="3880"/>
    <lineage>
        <taxon>Eukaryota</taxon>
        <taxon>Viridiplantae</taxon>
        <taxon>Streptophyta</taxon>
        <taxon>Embryophyta</taxon>
        <taxon>Tracheophyta</taxon>
        <taxon>Spermatophyta</taxon>
        <taxon>Magnoliopsida</taxon>
        <taxon>eudicotyledons</taxon>
        <taxon>Gunneridae</taxon>
        <taxon>Pentapetalae</taxon>
        <taxon>rosids</taxon>
        <taxon>fabids</taxon>
        <taxon>Fabales</taxon>
        <taxon>Fabaceae</taxon>
        <taxon>Papilionoideae</taxon>
        <taxon>50 kb inversion clade</taxon>
        <taxon>NPAAA clade</taxon>
        <taxon>Hologalegina</taxon>
        <taxon>IRL clade</taxon>
        <taxon>Trifolieae</taxon>
        <taxon>Medicago</taxon>
    </lineage>
</organism>
<keyword evidence="17" id="KW-1185">Reference proteome</keyword>
<keyword evidence="4" id="KW-0255">Endonuclease</keyword>
<evidence type="ECO:0000256" key="10">
    <source>
        <dbReference type="ARBA" id="ARBA00023242"/>
    </source>
</evidence>
<reference evidence="14 17" key="1">
    <citation type="journal article" date="2011" name="Nature">
        <title>The Medicago genome provides insight into the evolution of rhizobial symbioses.</title>
        <authorList>
            <person name="Young N.D."/>
            <person name="Debelle F."/>
            <person name="Oldroyd G.E."/>
            <person name="Geurts R."/>
            <person name="Cannon S.B."/>
            <person name="Udvardi M.K."/>
            <person name="Benedito V.A."/>
            <person name="Mayer K.F."/>
            <person name="Gouzy J."/>
            <person name="Schoof H."/>
            <person name="Van de Peer Y."/>
            <person name="Proost S."/>
            <person name="Cook D.R."/>
            <person name="Meyers B.C."/>
            <person name="Spannagl M."/>
            <person name="Cheung F."/>
            <person name="De Mita S."/>
            <person name="Krishnakumar V."/>
            <person name="Gundlach H."/>
            <person name="Zhou S."/>
            <person name="Mudge J."/>
            <person name="Bharti A.K."/>
            <person name="Murray J.D."/>
            <person name="Naoumkina M.A."/>
            <person name="Rosen B."/>
            <person name="Silverstein K.A."/>
            <person name="Tang H."/>
            <person name="Rombauts S."/>
            <person name="Zhao P.X."/>
            <person name="Zhou P."/>
            <person name="Barbe V."/>
            <person name="Bardou P."/>
            <person name="Bechner M."/>
            <person name="Bellec A."/>
            <person name="Berger A."/>
            <person name="Berges H."/>
            <person name="Bidwell S."/>
            <person name="Bisseling T."/>
            <person name="Choisne N."/>
            <person name="Couloux A."/>
            <person name="Denny R."/>
            <person name="Deshpande S."/>
            <person name="Dai X."/>
            <person name="Doyle J.J."/>
            <person name="Dudez A.M."/>
            <person name="Farmer A.D."/>
            <person name="Fouteau S."/>
            <person name="Franken C."/>
            <person name="Gibelin C."/>
            <person name="Gish J."/>
            <person name="Goldstein S."/>
            <person name="Gonzalez A.J."/>
            <person name="Green P.J."/>
            <person name="Hallab A."/>
            <person name="Hartog M."/>
            <person name="Hua A."/>
            <person name="Humphray S.J."/>
            <person name="Jeong D.H."/>
            <person name="Jing Y."/>
            <person name="Jocker A."/>
            <person name="Kenton S.M."/>
            <person name="Kim D.J."/>
            <person name="Klee K."/>
            <person name="Lai H."/>
            <person name="Lang C."/>
            <person name="Lin S."/>
            <person name="Macmil S.L."/>
            <person name="Magdelenat G."/>
            <person name="Matthews L."/>
            <person name="McCorrison J."/>
            <person name="Monaghan E.L."/>
            <person name="Mun J.H."/>
            <person name="Najar F.Z."/>
            <person name="Nicholson C."/>
            <person name="Noirot C."/>
            <person name="O'Bleness M."/>
            <person name="Paule C.R."/>
            <person name="Poulain J."/>
            <person name="Prion F."/>
            <person name="Qin B."/>
            <person name="Qu C."/>
            <person name="Retzel E.F."/>
            <person name="Riddle C."/>
            <person name="Sallet E."/>
            <person name="Samain S."/>
            <person name="Samson N."/>
            <person name="Sanders I."/>
            <person name="Saurat O."/>
            <person name="Scarpelli C."/>
            <person name="Schiex T."/>
            <person name="Segurens B."/>
            <person name="Severin A.J."/>
            <person name="Sherrier D.J."/>
            <person name="Shi R."/>
            <person name="Sims S."/>
            <person name="Singer S.R."/>
            <person name="Sinharoy S."/>
            <person name="Sterck L."/>
            <person name="Viollet A."/>
            <person name="Wang B.B."/>
            <person name="Wang K."/>
            <person name="Wang M."/>
            <person name="Wang X."/>
            <person name="Warfsmann J."/>
            <person name="Weissenbach J."/>
            <person name="White D.D."/>
            <person name="White J.D."/>
            <person name="Wiley G.B."/>
            <person name="Wincker P."/>
            <person name="Xing Y."/>
            <person name="Yang L."/>
            <person name="Yao Z."/>
            <person name="Ying F."/>
            <person name="Zhai J."/>
            <person name="Zhou L."/>
            <person name="Zuber A."/>
            <person name="Denarie J."/>
            <person name="Dixon R.A."/>
            <person name="May G.D."/>
            <person name="Schwartz D.C."/>
            <person name="Rogers J."/>
            <person name="Quetier F."/>
            <person name="Town C.D."/>
            <person name="Roe B.A."/>
        </authorList>
    </citation>
    <scope>NUCLEOTIDE SEQUENCE [LARGE SCALE GENOMIC DNA]</scope>
    <source>
        <strain evidence="14">A17</strain>
        <strain evidence="16 17">cv. Jemalong A17</strain>
    </source>
</reference>
<keyword evidence="10" id="KW-0539">Nucleus</keyword>
<feature type="domain" description="DNA repair metallo-beta-lactamase" evidence="13">
    <location>
        <begin position="223"/>
        <end position="346"/>
    </location>
</feature>
<dbReference type="GO" id="GO:0035312">
    <property type="term" value="F:5'-3' DNA exonuclease activity"/>
    <property type="evidence" value="ECO:0000318"/>
    <property type="project" value="GO_Central"/>
</dbReference>
<comment type="similarity">
    <text evidence="2">Belongs to the DNA repair metallo-beta-lactamase (DRMBL) family.</text>
</comment>
<dbReference type="SUPFAM" id="SSF56281">
    <property type="entry name" value="Metallo-hydrolase/oxidoreductase"/>
    <property type="match status" value="1"/>
</dbReference>
<evidence type="ECO:0000313" key="15">
    <source>
        <dbReference type="EMBL" id="RHN60207.1"/>
    </source>
</evidence>
<reference evidence="14 17" key="2">
    <citation type="journal article" date="2014" name="BMC Genomics">
        <title>An improved genome release (version Mt4.0) for the model legume Medicago truncatula.</title>
        <authorList>
            <person name="Tang H."/>
            <person name="Krishnakumar V."/>
            <person name="Bidwell S."/>
            <person name="Rosen B."/>
            <person name="Chan A."/>
            <person name="Zhou S."/>
            <person name="Gentzbittel L."/>
            <person name="Childs K.L."/>
            <person name="Yandell M."/>
            <person name="Gundlach H."/>
            <person name="Mayer K.F."/>
            <person name="Schwartz D.C."/>
            <person name="Town C.D."/>
        </authorList>
    </citation>
    <scope>GENOME REANNOTATION</scope>
    <source>
        <strain evidence="14">A17</strain>
        <strain evidence="16 17">cv. Jemalong A17</strain>
    </source>
</reference>
<dbReference type="Proteomes" id="UP000265566">
    <property type="component" value="Chromosome 4"/>
</dbReference>
<evidence type="ECO:0000256" key="8">
    <source>
        <dbReference type="ARBA" id="ARBA00023172"/>
    </source>
</evidence>
<dbReference type="Gene3D" id="3.60.15.10">
    <property type="entry name" value="Ribonuclease Z/Hydroxyacylglutathione hydrolase-like"/>
    <property type="match status" value="1"/>
</dbReference>
<dbReference type="KEGG" id="mtr:25480801"/>
<dbReference type="GO" id="GO:0005634">
    <property type="term" value="C:nucleus"/>
    <property type="evidence" value="ECO:0000318"/>
    <property type="project" value="GO_Central"/>
</dbReference>
<keyword evidence="6" id="KW-0378">Hydrolase</keyword>
<evidence type="ECO:0000313" key="18">
    <source>
        <dbReference type="Proteomes" id="UP000265566"/>
    </source>
</evidence>
<dbReference type="PANTHER" id="PTHR23240:SF8">
    <property type="entry name" value="PROTEIN ARTEMIS"/>
    <property type="match status" value="1"/>
</dbReference>
<evidence type="ECO:0000313" key="14">
    <source>
        <dbReference type="EMBL" id="KEH16196.1"/>
    </source>
</evidence>
<dbReference type="FunFam" id="3.60.15.10:FF:000061">
    <property type="entry name" value="Interstrand crosslink repair protein"/>
    <property type="match status" value="1"/>
</dbReference>
<dbReference type="Gramene" id="rna22465">
    <property type="protein sequence ID" value="RHN60207.1"/>
    <property type="gene ID" value="gene22465"/>
</dbReference>